<evidence type="ECO:0000259" key="1">
    <source>
        <dbReference type="PROSITE" id="PS51186"/>
    </source>
</evidence>
<gene>
    <name evidence="2" type="ORF">ET33_33685</name>
</gene>
<reference evidence="2 3" key="1">
    <citation type="submission" date="2014-06" db="EMBL/GenBank/DDBJ databases">
        <title>Draft genome sequence of Paenibacillus sp. MSt1.</title>
        <authorList>
            <person name="Aw Y.K."/>
            <person name="Ong K.S."/>
            <person name="Gan H.M."/>
            <person name="Lee S.M."/>
        </authorList>
    </citation>
    <scope>NUCLEOTIDE SEQUENCE [LARGE SCALE GENOMIC DNA]</scope>
    <source>
        <strain evidence="2 3">MSt1</strain>
    </source>
</reference>
<dbReference type="AlphaFoldDB" id="A0A081NTM1"/>
<keyword evidence="3" id="KW-1185">Reference proteome</keyword>
<name>A0A081NTM1_9BACL</name>
<comment type="caution">
    <text evidence="2">The sequence shown here is derived from an EMBL/GenBank/DDBJ whole genome shotgun (WGS) entry which is preliminary data.</text>
</comment>
<dbReference type="Pfam" id="PF00583">
    <property type="entry name" value="Acetyltransf_1"/>
    <property type="match status" value="1"/>
</dbReference>
<dbReference type="GO" id="GO:0016747">
    <property type="term" value="F:acyltransferase activity, transferring groups other than amino-acyl groups"/>
    <property type="evidence" value="ECO:0007669"/>
    <property type="project" value="InterPro"/>
</dbReference>
<dbReference type="RefSeq" id="WP_036693506.1">
    <property type="nucleotide sequence ID" value="NZ_JNVM01000062.1"/>
</dbReference>
<evidence type="ECO:0000313" key="2">
    <source>
        <dbReference type="EMBL" id="KEQ21794.1"/>
    </source>
</evidence>
<protein>
    <submittedName>
        <fullName evidence="2">Acetyltransferase</fullName>
    </submittedName>
</protein>
<keyword evidence="2" id="KW-0808">Transferase</keyword>
<dbReference type="InterPro" id="IPR016181">
    <property type="entry name" value="Acyl_CoA_acyltransferase"/>
</dbReference>
<dbReference type="PROSITE" id="PS51186">
    <property type="entry name" value="GNAT"/>
    <property type="match status" value="1"/>
</dbReference>
<feature type="domain" description="N-acetyltransferase" evidence="1">
    <location>
        <begin position="1"/>
        <end position="130"/>
    </location>
</feature>
<dbReference type="Proteomes" id="UP000028123">
    <property type="component" value="Unassembled WGS sequence"/>
</dbReference>
<dbReference type="eggNOG" id="COG0456">
    <property type="taxonomic scope" value="Bacteria"/>
</dbReference>
<dbReference type="SUPFAM" id="SSF55729">
    <property type="entry name" value="Acyl-CoA N-acyltransferases (Nat)"/>
    <property type="match status" value="1"/>
</dbReference>
<dbReference type="Gene3D" id="3.40.630.30">
    <property type="match status" value="1"/>
</dbReference>
<accession>A0A081NTM1</accession>
<dbReference type="OrthoDB" id="9775804at2"/>
<sequence length="130" mass="15368">MEIRYDTELPTEDGIYELYENLDWNQYLQLNKEQLLTAMRQSWHAIYAYHDNRLIGTGRIVSDGMINAYLCGLGVHTDYRSNGIGSEIFRLLVEHCKKYNLHLQFFCEEQLVPYYENKNFKVFAVGMTRA</sequence>
<dbReference type="InterPro" id="IPR000182">
    <property type="entry name" value="GNAT_dom"/>
</dbReference>
<evidence type="ECO:0000313" key="3">
    <source>
        <dbReference type="Proteomes" id="UP000028123"/>
    </source>
</evidence>
<dbReference type="CDD" id="cd04301">
    <property type="entry name" value="NAT_SF"/>
    <property type="match status" value="1"/>
</dbReference>
<proteinExistence type="predicted"/>
<organism evidence="2 3">
    <name type="scientific">Paenibacillus tyrfis</name>
    <dbReference type="NCBI Taxonomy" id="1501230"/>
    <lineage>
        <taxon>Bacteria</taxon>
        <taxon>Bacillati</taxon>
        <taxon>Bacillota</taxon>
        <taxon>Bacilli</taxon>
        <taxon>Bacillales</taxon>
        <taxon>Paenibacillaceae</taxon>
        <taxon>Paenibacillus</taxon>
    </lineage>
</organism>
<dbReference type="EMBL" id="JNVM01000062">
    <property type="protein sequence ID" value="KEQ21794.1"/>
    <property type="molecule type" value="Genomic_DNA"/>
</dbReference>